<comment type="miscellaneous">
    <text evidence="10">Carbon 2 of the heme B porphyrin ring is defined according to the Fischer nomenclature.</text>
</comment>
<organism evidence="11 12">
    <name type="scientific">Sporolactobacillus shoreae</name>
    <dbReference type="NCBI Taxonomy" id="1465501"/>
    <lineage>
        <taxon>Bacteria</taxon>
        <taxon>Bacillati</taxon>
        <taxon>Bacillota</taxon>
        <taxon>Bacilli</taxon>
        <taxon>Bacillales</taxon>
        <taxon>Sporolactobacillaceae</taxon>
        <taxon>Sporolactobacillus</taxon>
    </lineage>
</organism>
<dbReference type="InterPro" id="IPR030470">
    <property type="entry name" value="UbiA_prenylTrfase_CS"/>
</dbReference>
<dbReference type="AlphaFoldDB" id="A0A4Z0GT65"/>
<evidence type="ECO:0000256" key="9">
    <source>
        <dbReference type="ARBA" id="ARBA00047690"/>
    </source>
</evidence>
<proteinExistence type="inferred from homology"/>
<comment type="similarity">
    <text evidence="10">Belongs to the UbiA prenyltransferase family. Protoheme IX farnesyltransferase subfamily.</text>
</comment>
<dbReference type="Proteomes" id="UP000298347">
    <property type="component" value="Unassembled WGS sequence"/>
</dbReference>
<dbReference type="OrthoDB" id="9814417at2"/>
<evidence type="ECO:0000256" key="3">
    <source>
        <dbReference type="ARBA" id="ARBA00022475"/>
    </source>
</evidence>
<feature type="transmembrane region" description="Helical" evidence="10">
    <location>
        <begin position="223"/>
        <end position="246"/>
    </location>
</feature>
<dbReference type="InterPro" id="IPR044878">
    <property type="entry name" value="UbiA_sf"/>
</dbReference>
<protein>
    <recommendedName>
        <fullName evidence="10">Protoheme IX farnesyltransferase</fullName>
        <ecNumber evidence="10">2.5.1.141</ecNumber>
    </recommendedName>
    <alternativeName>
        <fullName evidence="10">Heme B farnesyltransferase</fullName>
    </alternativeName>
    <alternativeName>
        <fullName evidence="10">Heme O synthase</fullName>
    </alternativeName>
</protein>
<feature type="transmembrane region" description="Helical" evidence="10">
    <location>
        <begin position="258"/>
        <end position="279"/>
    </location>
</feature>
<evidence type="ECO:0000313" key="12">
    <source>
        <dbReference type="Proteomes" id="UP000298347"/>
    </source>
</evidence>
<evidence type="ECO:0000256" key="6">
    <source>
        <dbReference type="ARBA" id="ARBA00022989"/>
    </source>
</evidence>
<feature type="transmembrane region" description="Helical" evidence="10">
    <location>
        <begin position="62"/>
        <end position="89"/>
    </location>
</feature>
<evidence type="ECO:0000256" key="4">
    <source>
        <dbReference type="ARBA" id="ARBA00022679"/>
    </source>
</evidence>
<evidence type="ECO:0000256" key="1">
    <source>
        <dbReference type="ARBA" id="ARBA00004651"/>
    </source>
</evidence>
<dbReference type="PANTHER" id="PTHR43448">
    <property type="entry name" value="PROTOHEME IX FARNESYLTRANSFERASE, MITOCHONDRIAL"/>
    <property type="match status" value="1"/>
</dbReference>
<keyword evidence="7 10" id="KW-0350">Heme biosynthesis</keyword>
<dbReference type="PANTHER" id="PTHR43448:SF2">
    <property type="entry name" value="PROTOHEME IX FARNESYLTRANSFERASE, MITOCHONDRIAL"/>
    <property type="match status" value="1"/>
</dbReference>
<evidence type="ECO:0000256" key="2">
    <source>
        <dbReference type="ARBA" id="ARBA00004919"/>
    </source>
</evidence>
<keyword evidence="3 10" id="KW-1003">Cell membrane</keyword>
<comment type="pathway">
    <text evidence="2 10">Porphyrin-containing compound metabolism; heme O biosynthesis; heme O from protoheme: step 1/1.</text>
</comment>
<dbReference type="GO" id="GO:0048034">
    <property type="term" value="P:heme O biosynthetic process"/>
    <property type="evidence" value="ECO:0007669"/>
    <property type="project" value="UniProtKB-UniRule"/>
</dbReference>
<evidence type="ECO:0000256" key="10">
    <source>
        <dbReference type="HAMAP-Rule" id="MF_00154"/>
    </source>
</evidence>
<keyword evidence="6 10" id="KW-1133">Transmembrane helix</keyword>
<dbReference type="InterPro" id="IPR006369">
    <property type="entry name" value="Protohaem_IX_farnesylTrfase"/>
</dbReference>
<dbReference type="NCBIfam" id="TIGR01473">
    <property type="entry name" value="cyoE_ctaB"/>
    <property type="match status" value="1"/>
</dbReference>
<comment type="subcellular location">
    <subcellularLocation>
        <location evidence="1 10">Cell membrane</location>
        <topology evidence="1 10">Multi-pass membrane protein</topology>
    </subcellularLocation>
</comment>
<keyword evidence="8 10" id="KW-0472">Membrane</keyword>
<feature type="transmembrane region" description="Helical" evidence="10">
    <location>
        <begin position="110"/>
        <end position="131"/>
    </location>
</feature>
<dbReference type="EC" id="2.5.1.141" evidence="10"/>
<evidence type="ECO:0000256" key="8">
    <source>
        <dbReference type="ARBA" id="ARBA00023136"/>
    </source>
</evidence>
<dbReference type="CDD" id="cd13957">
    <property type="entry name" value="PT_UbiA_Cox10"/>
    <property type="match status" value="1"/>
</dbReference>
<keyword evidence="12" id="KW-1185">Reference proteome</keyword>
<feature type="transmembrane region" description="Helical" evidence="10">
    <location>
        <begin position="36"/>
        <end position="56"/>
    </location>
</feature>
<feature type="transmembrane region" description="Helical" evidence="10">
    <location>
        <begin position="291"/>
        <end position="310"/>
    </location>
</feature>
<dbReference type="Gene3D" id="1.10.357.140">
    <property type="entry name" value="UbiA prenyltransferase"/>
    <property type="match status" value="1"/>
</dbReference>
<comment type="subunit">
    <text evidence="10">Interacts with CtaA.</text>
</comment>
<feature type="transmembrane region" description="Helical" evidence="10">
    <location>
        <begin position="162"/>
        <end position="182"/>
    </location>
</feature>
<dbReference type="RefSeq" id="WP_135346827.1">
    <property type="nucleotide sequence ID" value="NZ_SRJD01000001.1"/>
</dbReference>
<feature type="transmembrane region" description="Helical" evidence="10">
    <location>
        <begin position="137"/>
        <end position="155"/>
    </location>
</feature>
<gene>
    <name evidence="10" type="primary">ctaB</name>
    <name evidence="11" type="ORF">E4665_00445</name>
</gene>
<dbReference type="EMBL" id="SRJD01000001">
    <property type="protein sequence ID" value="TGB00181.1"/>
    <property type="molecule type" value="Genomic_DNA"/>
</dbReference>
<dbReference type="Pfam" id="PF01040">
    <property type="entry name" value="UbiA"/>
    <property type="match status" value="1"/>
</dbReference>
<evidence type="ECO:0000313" key="11">
    <source>
        <dbReference type="EMBL" id="TGB00181.1"/>
    </source>
</evidence>
<dbReference type="InterPro" id="IPR000537">
    <property type="entry name" value="UbiA_prenyltransferase"/>
</dbReference>
<dbReference type="FunFam" id="1.10.357.140:FF:000001">
    <property type="entry name" value="Protoheme IX farnesyltransferase"/>
    <property type="match status" value="1"/>
</dbReference>
<dbReference type="GO" id="GO:0008495">
    <property type="term" value="F:protoheme IX farnesyltransferase activity"/>
    <property type="evidence" value="ECO:0007669"/>
    <property type="project" value="UniProtKB-UniRule"/>
</dbReference>
<keyword evidence="5 10" id="KW-0812">Transmembrane</keyword>
<dbReference type="GO" id="GO:0005886">
    <property type="term" value="C:plasma membrane"/>
    <property type="evidence" value="ECO:0007669"/>
    <property type="project" value="UniProtKB-SubCell"/>
</dbReference>
<dbReference type="HAMAP" id="MF_00154">
    <property type="entry name" value="CyoE_CtaB"/>
    <property type="match status" value="1"/>
</dbReference>
<feature type="transmembrane region" description="Helical" evidence="10">
    <location>
        <begin position="188"/>
        <end position="211"/>
    </location>
</feature>
<reference evidence="11 12" key="1">
    <citation type="journal article" date="2015" name="Int. J. Syst. Evol. Microbiol.">
        <title>Sporolactobacillus shoreae sp. nov. and Sporolactobacillus spathodeae sp. nov., two spore-forming lactic acid bacteria isolated from tree barks in Thailand.</title>
        <authorList>
            <person name="Thamacharoensuk T."/>
            <person name="Kitahara M."/>
            <person name="Ohkuma M."/>
            <person name="Thongchul N."/>
            <person name="Tanasupawat S."/>
        </authorList>
    </citation>
    <scope>NUCLEOTIDE SEQUENCE [LARGE SCALE GENOMIC DNA]</scope>
    <source>
        <strain evidence="11 12">BK92</strain>
    </source>
</reference>
<evidence type="ECO:0000256" key="7">
    <source>
        <dbReference type="ARBA" id="ARBA00023133"/>
    </source>
</evidence>
<dbReference type="PROSITE" id="PS00943">
    <property type="entry name" value="UBIA"/>
    <property type="match status" value="1"/>
</dbReference>
<evidence type="ECO:0000256" key="5">
    <source>
        <dbReference type="ARBA" id="ARBA00022692"/>
    </source>
</evidence>
<comment type="function">
    <text evidence="10">Converts heme B (protoheme IX) to heme O by substitution of the vinyl group on carbon 2 of heme B porphyrin ring with a hydroxyethyl farnesyl side group.</text>
</comment>
<comment type="caution">
    <text evidence="11">The sequence shown here is derived from an EMBL/GenBank/DDBJ whole genome shotgun (WGS) entry which is preliminary data.</text>
</comment>
<comment type="catalytic activity">
    <reaction evidence="9 10">
        <text>heme b + (2E,6E)-farnesyl diphosphate + H2O = Fe(II)-heme o + diphosphate</text>
        <dbReference type="Rhea" id="RHEA:28070"/>
        <dbReference type="ChEBI" id="CHEBI:15377"/>
        <dbReference type="ChEBI" id="CHEBI:33019"/>
        <dbReference type="ChEBI" id="CHEBI:60344"/>
        <dbReference type="ChEBI" id="CHEBI:60530"/>
        <dbReference type="ChEBI" id="CHEBI:175763"/>
        <dbReference type="EC" id="2.5.1.141"/>
    </reaction>
</comment>
<sequence length="311" mass="34118">MSKSLVSEQSYEKAETELDSQETQSLFKDVLTTIKIGIVNSNLITTFTGLWLALFFTGQSILAFAAPVVFVLAGTALVIAGGCSMNNYIDRDIDPLMTRTQERPSATGKFEAKNVLILGMVLSVAGITLLFAASPTAAAVGFFGLIIYVLVYTMWLKRTYSINTVVGSLAGAVPPLIGWAAIDPSLSSPIPWILFLIMFLWQPPHFLALAIKRVEEYRRAGIPMLPVVAGFPITQRQMIVYVAVLVPASLLLNSLGTFYTASALILGTVWLAYAVFGLFTKDIVKWSRIMFVISLNYLTLLFMFMILATFI</sequence>
<keyword evidence="4 10" id="KW-0808">Transferase</keyword>
<dbReference type="UniPathway" id="UPA00834">
    <property type="reaction ID" value="UER00712"/>
</dbReference>
<name>A0A4Z0GT65_9BACL</name>
<accession>A0A4Z0GT65</accession>